<accession>A0A160LJV3</accession>
<dbReference type="AlphaFoldDB" id="A0A160LJV3"/>
<name>A0A160LJV3_BACTI</name>
<protein>
    <recommendedName>
        <fullName evidence="2">Group-specific protein</fullName>
    </recommendedName>
</protein>
<keyword evidence="1" id="KW-0614">Plasmid</keyword>
<geneLocation type="plasmid" evidence="1">
    <name>pAM65-52-3-235K</name>
</geneLocation>
<organism evidence="1">
    <name type="scientific">Bacillus thuringiensis subsp. israelensis</name>
    <dbReference type="NCBI Taxonomy" id="1430"/>
    <lineage>
        <taxon>Bacteria</taxon>
        <taxon>Bacillati</taxon>
        <taxon>Bacillota</taxon>
        <taxon>Bacilli</taxon>
        <taxon>Bacillales</taxon>
        <taxon>Bacillaceae</taxon>
        <taxon>Bacillus</taxon>
        <taxon>Bacillus cereus group</taxon>
    </lineage>
</organism>
<evidence type="ECO:0000313" key="1">
    <source>
        <dbReference type="EMBL" id="AND28486.1"/>
    </source>
</evidence>
<dbReference type="PATRIC" id="fig|1430.6.peg.2159"/>
<proteinExistence type="predicted"/>
<sequence length="97" mass="11143">MGDLADDCYETAMQEMFSIKEAVTKYTVNVPDQKVIDDIIQSFKDSPVDKSDKHECLARDILVTVAKRKTLSIKQKTRLVMVLVDRYTVGYECDYDL</sequence>
<reference evidence="1" key="1">
    <citation type="journal article" date="2017" name="Res. Microbiol.">
        <title>Comparative genomics of extrachromosomal elements in Bacillus thuringiensis subsp. israelensis.</title>
        <authorList>
            <person name="Bolotin A."/>
            <person name="Gillis A."/>
            <person name="Sanchis V."/>
            <person name="Nielsen-LeRoux C."/>
            <person name="Mahillon J."/>
            <person name="Lereclus D."/>
            <person name="Sorokin A."/>
        </authorList>
    </citation>
    <scope>NUCLEOTIDE SEQUENCE</scope>
    <source>
        <strain evidence="1">AM65-52</strain>
        <plasmid evidence="1">pAM65-52-3-235K</plasmid>
    </source>
</reference>
<dbReference type="RefSeq" id="WP_000502605.1">
    <property type="nucleotide sequence ID" value="NZ_CP013278.1"/>
</dbReference>
<dbReference type="EMBL" id="CP013278">
    <property type="protein sequence ID" value="AND28486.1"/>
    <property type="molecule type" value="Genomic_DNA"/>
</dbReference>
<gene>
    <name evidence="1" type="ORF">ATN07_32680</name>
</gene>
<evidence type="ECO:0008006" key="2">
    <source>
        <dbReference type="Google" id="ProtNLM"/>
    </source>
</evidence>